<sequence length="290" mass="34577">MNNKSILNASFEESLNLQDDEYRRFSQKSYEDCEKYFSNGGPSFLFSFIYFILSLIFPIGINLLIFIFTIGTQHIENKVTSLDIVSILIFITCFILWVVLILIGKNFSQQFIKIYRFQFHIQVTSIIWLVIQMNLFFILVIRGVIDDFTILGIFSLLLFLSVIMVKNRLKYFREIIFELQLKKDYKSNFPEKLAKIIPLGIILLIVIKIFFLALHSDFNVIIQSITLLISWVGLDIFILFYFIYIIPSHFLPAYFIYKYPEEYRDWENKSVEEWYGKKYLKKHKELIKND</sequence>
<accession>A0AAV3JKQ7</accession>
<protein>
    <submittedName>
        <fullName evidence="2">Uncharacterized protein</fullName>
    </submittedName>
</protein>
<reference evidence="2 3" key="1">
    <citation type="submission" date="2012-10" db="EMBL/GenBank/DDBJ databases">
        <authorList>
            <person name="Zadoks R.N."/>
            <person name="Moroni P."/>
            <person name="Richards V.P."/>
            <person name="Durkin S.A.S."/>
            <person name="Kim M."/>
            <person name="Pavinski Bitar P.D."/>
            <person name="Stanhope M.J."/>
            <person name="Town C.D."/>
            <person name="Venter J.C."/>
        </authorList>
    </citation>
    <scope>NUCLEOTIDE SEQUENCE [LARGE SCALE GENOMIC DNA]</scope>
    <source>
        <strain evidence="2 3">CCUG 29376</strain>
    </source>
</reference>
<gene>
    <name evidence="2" type="ORF">SAG0055_07485</name>
</gene>
<dbReference type="Proteomes" id="UP000015267">
    <property type="component" value="Unassembled WGS sequence"/>
</dbReference>
<evidence type="ECO:0000313" key="2">
    <source>
        <dbReference type="EMBL" id="EPW17229.1"/>
    </source>
</evidence>
<dbReference type="AlphaFoldDB" id="A0AAV3JKQ7"/>
<feature type="transmembrane region" description="Helical" evidence="1">
    <location>
        <begin position="148"/>
        <end position="165"/>
    </location>
</feature>
<feature type="transmembrane region" description="Helical" evidence="1">
    <location>
        <begin position="84"/>
        <end position="103"/>
    </location>
</feature>
<proteinExistence type="predicted"/>
<feature type="transmembrane region" description="Helical" evidence="1">
    <location>
        <begin position="220"/>
        <end position="246"/>
    </location>
</feature>
<keyword evidence="1" id="KW-1133">Transmembrane helix</keyword>
<organism evidence="2 3">
    <name type="scientific">Streptococcus agalactiae CCUG 29376</name>
    <dbReference type="NCBI Taxonomy" id="1105255"/>
    <lineage>
        <taxon>Bacteria</taxon>
        <taxon>Bacillati</taxon>
        <taxon>Bacillota</taxon>
        <taxon>Bacilli</taxon>
        <taxon>Lactobacillales</taxon>
        <taxon>Streptococcaceae</taxon>
        <taxon>Streptococcus</taxon>
    </lineage>
</organism>
<feature type="transmembrane region" description="Helical" evidence="1">
    <location>
        <begin position="193"/>
        <end position="214"/>
    </location>
</feature>
<keyword evidence="1" id="KW-0472">Membrane</keyword>
<keyword evidence="1" id="KW-0812">Transmembrane</keyword>
<dbReference type="RefSeq" id="WP_001060855.1">
    <property type="nucleotide sequence ID" value="NZ_ANDB01000013.1"/>
</dbReference>
<feature type="transmembrane region" description="Helical" evidence="1">
    <location>
        <begin position="44"/>
        <end position="72"/>
    </location>
</feature>
<dbReference type="EMBL" id="ANDB01000013">
    <property type="protein sequence ID" value="EPW17229.1"/>
    <property type="molecule type" value="Genomic_DNA"/>
</dbReference>
<feature type="transmembrane region" description="Helical" evidence="1">
    <location>
        <begin position="123"/>
        <end position="142"/>
    </location>
</feature>
<evidence type="ECO:0000313" key="3">
    <source>
        <dbReference type="Proteomes" id="UP000015267"/>
    </source>
</evidence>
<evidence type="ECO:0000256" key="1">
    <source>
        <dbReference type="SAM" id="Phobius"/>
    </source>
</evidence>
<comment type="caution">
    <text evidence="2">The sequence shown here is derived from an EMBL/GenBank/DDBJ whole genome shotgun (WGS) entry which is preliminary data.</text>
</comment>
<name>A0AAV3JKQ7_STRAG</name>